<reference evidence="17" key="1">
    <citation type="journal article" date="2013" name="Science">
        <title>Comparative analysis of bat genomes provides insight into the evolution of flight and immunity.</title>
        <authorList>
            <person name="Zhang G."/>
            <person name="Cowled C."/>
            <person name="Shi Z."/>
            <person name="Huang Z."/>
            <person name="Bishop-Lilly K.A."/>
            <person name="Fang X."/>
            <person name="Wynne J.W."/>
            <person name="Xiong Z."/>
            <person name="Baker M.L."/>
            <person name="Zhao W."/>
            <person name="Tachedjian M."/>
            <person name="Zhu Y."/>
            <person name="Zhou P."/>
            <person name="Jiang X."/>
            <person name="Ng J."/>
            <person name="Yang L."/>
            <person name="Wu L."/>
            <person name="Xiao J."/>
            <person name="Feng Y."/>
            <person name="Chen Y."/>
            <person name="Sun X."/>
            <person name="Zhang Y."/>
            <person name="Marsh G.A."/>
            <person name="Crameri G."/>
            <person name="Broder C.C."/>
            <person name="Frey K.G."/>
            <person name="Wang L.F."/>
            <person name="Wang J."/>
        </authorList>
    </citation>
    <scope>NUCLEOTIDE SEQUENCE [LARGE SCALE GENOMIC DNA]</scope>
</reference>
<feature type="region of interest" description="Disordered" evidence="13">
    <location>
        <begin position="386"/>
        <end position="410"/>
    </location>
</feature>
<dbReference type="FunCoup" id="L5K3N9">
    <property type="interactions" value="1734"/>
</dbReference>
<dbReference type="EMBL" id="KB031047">
    <property type="protein sequence ID" value="ELK05098.1"/>
    <property type="molecule type" value="Genomic_DNA"/>
</dbReference>
<dbReference type="SMART" id="SM00360">
    <property type="entry name" value="RRM"/>
    <property type="match status" value="2"/>
</dbReference>
<dbReference type="PANTHER" id="PTHR23236">
    <property type="entry name" value="EUKARYOTIC TRANSLATION INITIATION FACTOR 4B/4H"/>
    <property type="match status" value="1"/>
</dbReference>
<evidence type="ECO:0000313" key="16">
    <source>
        <dbReference type="EMBL" id="ELK05098.1"/>
    </source>
</evidence>
<dbReference type="CDD" id="cd12394">
    <property type="entry name" value="RRM1_RBM34"/>
    <property type="match status" value="1"/>
</dbReference>
<dbReference type="Pfam" id="PF00076">
    <property type="entry name" value="RRM_1"/>
    <property type="match status" value="1"/>
</dbReference>
<dbReference type="eggNOG" id="KOG0118">
    <property type="taxonomic scope" value="Eukaryota"/>
</dbReference>
<dbReference type="InParanoid" id="L5K3N9"/>
<evidence type="ECO:0000256" key="5">
    <source>
        <dbReference type="ARBA" id="ARBA00022737"/>
    </source>
</evidence>
<dbReference type="PANTHER" id="PTHR23236:SF25">
    <property type="entry name" value="RNA-BINDING PROTEIN 34"/>
    <property type="match status" value="1"/>
</dbReference>
<keyword evidence="6" id="KW-0832">Ubl conjugation</keyword>
<evidence type="ECO:0000256" key="8">
    <source>
        <dbReference type="ARBA" id="ARBA00022990"/>
    </source>
</evidence>
<evidence type="ECO:0000256" key="14">
    <source>
        <dbReference type="SAM" id="Phobius"/>
    </source>
</evidence>
<proteinExistence type="inferred from homology"/>
<dbReference type="Gene3D" id="3.30.70.330">
    <property type="match status" value="2"/>
</dbReference>
<evidence type="ECO:0000256" key="11">
    <source>
        <dbReference type="ARBA" id="ARBA00075574"/>
    </source>
</evidence>
<evidence type="ECO:0000256" key="13">
    <source>
        <dbReference type="SAM" id="MobiDB-lite"/>
    </source>
</evidence>
<evidence type="ECO:0000256" key="2">
    <source>
        <dbReference type="ARBA" id="ARBA00007077"/>
    </source>
</evidence>
<dbReference type="CDD" id="cd12395">
    <property type="entry name" value="RRM2_RBM34"/>
    <property type="match status" value="1"/>
</dbReference>
<keyword evidence="7 12" id="KW-0694">RNA-binding</keyword>
<dbReference type="SUPFAM" id="SSF54928">
    <property type="entry name" value="RNA-binding domain, RBD"/>
    <property type="match status" value="2"/>
</dbReference>
<dbReference type="PROSITE" id="PS50102">
    <property type="entry name" value="RRM"/>
    <property type="match status" value="2"/>
</dbReference>
<feature type="transmembrane region" description="Helical" evidence="14">
    <location>
        <begin position="180"/>
        <end position="207"/>
    </location>
</feature>
<keyword evidence="14" id="KW-0472">Membrane</keyword>
<evidence type="ECO:0000256" key="7">
    <source>
        <dbReference type="ARBA" id="ARBA00022884"/>
    </source>
</evidence>
<dbReference type="FunFam" id="3.30.70.330:FF:000511">
    <property type="entry name" value="RNA binding motif protein 34"/>
    <property type="match status" value="1"/>
</dbReference>
<keyword evidence="5" id="KW-0677">Repeat</keyword>
<dbReference type="InterPro" id="IPR012677">
    <property type="entry name" value="Nucleotide-bd_a/b_plait_sf"/>
</dbReference>
<feature type="domain" description="RRM" evidence="15">
    <location>
        <begin position="196"/>
        <end position="300"/>
    </location>
</feature>
<keyword evidence="14" id="KW-1133">Transmembrane helix</keyword>
<keyword evidence="14" id="KW-0812">Transmembrane</keyword>
<dbReference type="InterPro" id="IPR034221">
    <property type="entry name" value="RBM34_RRM2"/>
</dbReference>
<keyword evidence="4" id="KW-0597">Phosphoprotein</keyword>
<dbReference type="InterPro" id="IPR000504">
    <property type="entry name" value="RRM_dom"/>
</dbReference>
<keyword evidence="17" id="KW-1185">Reference proteome</keyword>
<gene>
    <name evidence="16" type="ORF">PAL_GLEAN10008166</name>
</gene>
<evidence type="ECO:0000313" key="17">
    <source>
        <dbReference type="Proteomes" id="UP000010552"/>
    </source>
</evidence>
<feature type="region of interest" description="Disordered" evidence="13">
    <location>
        <begin position="1"/>
        <end position="33"/>
    </location>
</feature>
<feature type="region of interest" description="Disordered" evidence="13">
    <location>
        <begin position="68"/>
        <end position="107"/>
    </location>
</feature>
<evidence type="ECO:0000256" key="4">
    <source>
        <dbReference type="ARBA" id="ARBA00022553"/>
    </source>
</evidence>
<dbReference type="Proteomes" id="UP000010552">
    <property type="component" value="Unassembled WGS sequence"/>
</dbReference>
<protein>
    <recommendedName>
        <fullName evidence="10">RNA-binding protein 34</fullName>
    </recommendedName>
    <alternativeName>
        <fullName evidence="11">RNA-binding motif protein 34</fullName>
    </alternativeName>
</protein>
<dbReference type="AlphaFoldDB" id="L5K3N9"/>
<name>L5K3N9_PTEAL</name>
<comment type="similarity">
    <text evidence="2">Belongs to the RRM RBM34 family.</text>
</comment>
<keyword evidence="3" id="KW-1017">Isopeptide bond</keyword>
<dbReference type="STRING" id="9402.L5K3N9"/>
<evidence type="ECO:0000256" key="1">
    <source>
        <dbReference type="ARBA" id="ARBA00004604"/>
    </source>
</evidence>
<dbReference type="GO" id="GO:0003723">
    <property type="term" value="F:RNA binding"/>
    <property type="evidence" value="ECO:0007669"/>
    <property type="project" value="UniProtKB-UniRule"/>
</dbReference>
<evidence type="ECO:0000256" key="9">
    <source>
        <dbReference type="ARBA" id="ARBA00023242"/>
    </source>
</evidence>
<keyword evidence="9" id="KW-0539">Nucleus</keyword>
<evidence type="ECO:0000256" key="3">
    <source>
        <dbReference type="ARBA" id="ARBA00022499"/>
    </source>
</evidence>
<comment type="subcellular location">
    <subcellularLocation>
        <location evidence="1">Nucleus</location>
        <location evidence="1">Nucleolus</location>
    </subcellularLocation>
</comment>
<evidence type="ECO:0000256" key="6">
    <source>
        <dbReference type="ARBA" id="ARBA00022843"/>
    </source>
</evidence>
<evidence type="ECO:0000256" key="10">
    <source>
        <dbReference type="ARBA" id="ARBA00067871"/>
    </source>
</evidence>
<dbReference type="FunFam" id="3.30.70.330:FF:000561">
    <property type="entry name" value="RNA-binding protein 34 isoform X2"/>
    <property type="match status" value="1"/>
</dbReference>
<evidence type="ECO:0000259" key="15">
    <source>
        <dbReference type="PROSITE" id="PS50102"/>
    </source>
</evidence>
<sequence>MAPEGKTKRRKKKSAQEGESPDDGGRGPLAGDYLVGQVADSLVHGARPSGGGPGRLAALFSSVEPQLPPVFVPVPKETTKKRKRDEEEESTFPNQRPLLQEPAKKVKAKRKLSDADKKLADRTISFPFLLLGPLCTVASKALDVDLLLSGARALLEDSSRPAFTEDRLHARRLLSSEKPFLFLLFLLHFYTAYYKYCHFIVNFAFLFSHWTTLCRQRLEKLKSFFKEYGQIESVRFRSVIPAEGTLSKKLAAIKRKVHPDQKNINAYVVFKDENSAARALSRNGAQIADGFRIRVDLASETSSRDKRSVFVGNLPYKAEEPAVEEHFLDCGSVVAVRIVRDPRTGVGRGFGFVLFENTDAVHLALKLNNSELMGRKLRVMRSVNKEKLKQNSNSSLKNVSKPKKGLNFASKKVGHSESLFIGEKAVLVKKKKKGQKKSGQIKKQKKQK</sequence>
<organism evidence="16 17">
    <name type="scientific">Pteropus alecto</name>
    <name type="common">Black flying fox</name>
    <dbReference type="NCBI Taxonomy" id="9402"/>
    <lineage>
        <taxon>Eukaryota</taxon>
        <taxon>Metazoa</taxon>
        <taxon>Chordata</taxon>
        <taxon>Craniata</taxon>
        <taxon>Vertebrata</taxon>
        <taxon>Euteleostomi</taxon>
        <taxon>Mammalia</taxon>
        <taxon>Eutheria</taxon>
        <taxon>Laurasiatheria</taxon>
        <taxon>Chiroptera</taxon>
        <taxon>Yinpterochiroptera</taxon>
        <taxon>Pteropodoidea</taxon>
        <taxon>Pteropodidae</taxon>
        <taxon>Pteropodinae</taxon>
        <taxon>Pteropus</taxon>
    </lineage>
</organism>
<feature type="domain" description="RRM" evidence="15">
    <location>
        <begin position="307"/>
        <end position="384"/>
    </location>
</feature>
<dbReference type="GO" id="GO:0005730">
    <property type="term" value="C:nucleolus"/>
    <property type="evidence" value="ECO:0007669"/>
    <property type="project" value="UniProtKB-SubCell"/>
</dbReference>
<evidence type="ECO:0000256" key="12">
    <source>
        <dbReference type="PROSITE-ProRule" id="PRU00176"/>
    </source>
</evidence>
<dbReference type="InterPro" id="IPR035979">
    <property type="entry name" value="RBD_domain_sf"/>
</dbReference>
<keyword evidence="8" id="KW-0007">Acetylation</keyword>
<accession>L5K3N9</accession>